<evidence type="ECO:0000256" key="1">
    <source>
        <dbReference type="SAM" id="MobiDB-lite"/>
    </source>
</evidence>
<accession>A0A068WXF3</accession>
<reference evidence="2" key="2">
    <citation type="submission" date="2014-06" db="EMBL/GenBank/DDBJ databases">
        <authorList>
            <person name="Aslett M."/>
        </authorList>
    </citation>
    <scope>NUCLEOTIDE SEQUENCE</scope>
</reference>
<evidence type="ECO:0000313" key="2">
    <source>
        <dbReference type="EMBL" id="CDS22312.1"/>
    </source>
</evidence>
<proteinExistence type="predicted"/>
<organism evidence="2">
    <name type="scientific">Echinococcus granulosus</name>
    <name type="common">Hydatid tapeworm</name>
    <dbReference type="NCBI Taxonomy" id="6210"/>
    <lineage>
        <taxon>Eukaryota</taxon>
        <taxon>Metazoa</taxon>
        <taxon>Spiralia</taxon>
        <taxon>Lophotrochozoa</taxon>
        <taxon>Platyhelminthes</taxon>
        <taxon>Cestoda</taxon>
        <taxon>Eucestoda</taxon>
        <taxon>Cyclophyllidea</taxon>
        <taxon>Taeniidae</taxon>
        <taxon>Echinococcus</taxon>
        <taxon>Echinococcus granulosus group</taxon>
    </lineage>
</organism>
<dbReference type="EMBL" id="LK028586">
    <property type="protein sequence ID" value="CDS22312.1"/>
    <property type="molecule type" value="Genomic_DNA"/>
</dbReference>
<gene>
    <name evidence="2" type="ORF">EgrG_002029400</name>
</gene>
<sequence length="106" mass="11356">MAEIPATTLPFLSNSYRFPTASPVSSSSSSSVGGRGGGRKVKSIDGDMNEHMRQLRGWLGRILDHSKENIQPESSLLDHHLIDSDDGCLTVGGGVICPSQLLQVLH</sequence>
<protein>
    <submittedName>
        <fullName evidence="4">Expressed conserved protein</fullName>
    </submittedName>
</protein>
<feature type="region of interest" description="Disordered" evidence="1">
    <location>
        <begin position="1"/>
        <end position="47"/>
    </location>
</feature>
<name>A0A068WXF3_ECHGR</name>
<dbReference type="WBParaSite" id="EgrG_002029400">
    <property type="protein sequence ID" value="EgrG_002029400"/>
    <property type="gene ID" value="EgrG_002029400"/>
</dbReference>
<evidence type="ECO:0000313" key="4">
    <source>
        <dbReference type="WBParaSite" id="EgrG_002029400"/>
    </source>
</evidence>
<reference evidence="4" key="3">
    <citation type="submission" date="2020-10" db="UniProtKB">
        <authorList>
            <consortium name="WormBaseParasite"/>
        </authorList>
    </citation>
    <scope>IDENTIFICATION</scope>
</reference>
<evidence type="ECO:0000313" key="3">
    <source>
        <dbReference type="Proteomes" id="UP000492820"/>
    </source>
</evidence>
<reference evidence="2 3" key="1">
    <citation type="journal article" date="2013" name="Nature">
        <title>The genomes of four tapeworm species reveal adaptations to parasitism.</title>
        <authorList>
            <person name="Tsai I.J."/>
            <person name="Zarowiecki M."/>
            <person name="Holroyd N."/>
            <person name="Garciarrubio A."/>
            <person name="Sanchez-Flores A."/>
            <person name="Brooks K.L."/>
            <person name="Tracey A."/>
            <person name="Bobes R.J."/>
            <person name="Fragoso G."/>
            <person name="Sciutto E."/>
            <person name="Aslett M."/>
            <person name="Beasley H."/>
            <person name="Bennett H.M."/>
            <person name="Cai J."/>
            <person name="Camicia F."/>
            <person name="Clark R."/>
            <person name="Cucher M."/>
            <person name="De Silva N."/>
            <person name="Day T.A."/>
            <person name="Deplazes P."/>
            <person name="Estrada K."/>
            <person name="Fernandez C."/>
            <person name="Holland P.W."/>
            <person name="Hou J."/>
            <person name="Hu S."/>
            <person name="Huckvale T."/>
            <person name="Hung S.S."/>
            <person name="Kamenetzky L."/>
            <person name="Keane J.A."/>
            <person name="Kiss F."/>
            <person name="Koziol U."/>
            <person name="Lambert O."/>
            <person name="Liu K."/>
            <person name="Luo X."/>
            <person name="Luo Y."/>
            <person name="Macchiaroli N."/>
            <person name="Nichol S."/>
            <person name="Paps J."/>
            <person name="Parkinson J."/>
            <person name="Pouchkina-Stantcheva N."/>
            <person name="Riddiford N."/>
            <person name="Rosenzvit M."/>
            <person name="Salinas G."/>
            <person name="Wasmuth J.D."/>
            <person name="Zamanian M."/>
            <person name="Zheng Y."/>
            <person name="Cai X."/>
            <person name="Soberon X."/>
            <person name="Olson P.D."/>
            <person name="Laclette J.P."/>
            <person name="Brehm K."/>
            <person name="Berriman M."/>
            <person name="Garciarrubio A."/>
            <person name="Bobes R.J."/>
            <person name="Fragoso G."/>
            <person name="Sanchez-Flores A."/>
            <person name="Estrada K."/>
            <person name="Cevallos M.A."/>
            <person name="Morett E."/>
            <person name="Gonzalez V."/>
            <person name="Portillo T."/>
            <person name="Ochoa-Leyva A."/>
            <person name="Jose M.V."/>
            <person name="Sciutto E."/>
            <person name="Landa A."/>
            <person name="Jimenez L."/>
            <person name="Valdes V."/>
            <person name="Carrero J.C."/>
            <person name="Larralde C."/>
            <person name="Morales-Montor J."/>
            <person name="Limon-Lason J."/>
            <person name="Soberon X."/>
            <person name="Laclette J.P."/>
        </authorList>
    </citation>
    <scope>NUCLEOTIDE SEQUENCE [LARGE SCALE GENOMIC DNA]</scope>
</reference>
<dbReference type="AlphaFoldDB" id="A0A068WXF3"/>
<dbReference type="Proteomes" id="UP000492820">
    <property type="component" value="Unassembled WGS sequence"/>
</dbReference>